<evidence type="ECO:0000313" key="2">
    <source>
        <dbReference type="Proteomes" id="UP000478052"/>
    </source>
</evidence>
<evidence type="ECO:0000313" key="1">
    <source>
        <dbReference type="EMBL" id="KAF0750858.1"/>
    </source>
</evidence>
<dbReference type="AlphaFoldDB" id="A0A6G0Y895"/>
<sequence length="131" mass="15017">DTDPTCVTELLKNSVTKPPQCDTYISEIKTEILSLKKLKLKVLGNAFNEINNQLDQQDVLLNSLIVDKTEIYLNRKAKKSYIKNITLSYSPYVSIFYIPNIIIGDNYYCILLYAYSHIVVIEIQLSSTTFN</sequence>
<protein>
    <submittedName>
        <fullName evidence="1">Uncharacterized protein</fullName>
    </submittedName>
</protein>
<feature type="non-terminal residue" evidence="1">
    <location>
        <position position="1"/>
    </location>
</feature>
<gene>
    <name evidence="1" type="ORF">FWK35_00024414</name>
</gene>
<accession>A0A6G0Y895</accession>
<name>A0A6G0Y895_APHCR</name>
<comment type="caution">
    <text evidence="1">The sequence shown here is derived from an EMBL/GenBank/DDBJ whole genome shotgun (WGS) entry which is preliminary data.</text>
</comment>
<keyword evidence="2" id="KW-1185">Reference proteome</keyword>
<dbReference type="Proteomes" id="UP000478052">
    <property type="component" value="Unassembled WGS sequence"/>
</dbReference>
<feature type="non-terminal residue" evidence="1">
    <location>
        <position position="131"/>
    </location>
</feature>
<reference evidence="1 2" key="1">
    <citation type="submission" date="2019-08" db="EMBL/GenBank/DDBJ databases">
        <title>Whole genome of Aphis craccivora.</title>
        <authorList>
            <person name="Voronova N.V."/>
            <person name="Shulinski R.S."/>
            <person name="Bandarenka Y.V."/>
            <person name="Zhorov D.G."/>
            <person name="Warner D."/>
        </authorList>
    </citation>
    <scope>NUCLEOTIDE SEQUENCE [LARGE SCALE GENOMIC DNA]</scope>
    <source>
        <strain evidence="1">180601</strain>
        <tissue evidence="1">Whole Body</tissue>
    </source>
</reference>
<organism evidence="1 2">
    <name type="scientific">Aphis craccivora</name>
    <name type="common">Cowpea aphid</name>
    <dbReference type="NCBI Taxonomy" id="307492"/>
    <lineage>
        <taxon>Eukaryota</taxon>
        <taxon>Metazoa</taxon>
        <taxon>Ecdysozoa</taxon>
        <taxon>Arthropoda</taxon>
        <taxon>Hexapoda</taxon>
        <taxon>Insecta</taxon>
        <taxon>Pterygota</taxon>
        <taxon>Neoptera</taxon>
        <taxon>Paraneoptera</taxon>
        <taxon>Hemiptera</taxon>
        <taxon>Sternorrhyncha</taxon>
        <taxon>Aphidomorpha</taxon>
        <taxon>Aphidoidea</taxon>
        <taxon>Aphididae</taxon>
        <taxon>Aphidini</taxon>
        <taxon>Aphis</taxon>
        <taxon>Aphis</taxon>
    </lineage>
</organism>
<proteinExistence type="predicted"/>
<dbReference type="EMBL" id="VUJU01005564">
    <property type="protein sequence ID" value="KAF0750858.1"/>
    <property type="molecule type" value="Genomic_DNA"/>
</dbReference>